<dbReference type="Proteomes" id="UP000189670">
    <property type="component" value="Unassembled WGS sequence"/>
</dbReference>
<organism evidence="4 5">
    <name type="scientific">Candidatus Magnetoglobus multicellularis str. Araruama</name>
    <dbReference type="NCBI Taxonomy" id="890399"/>
    <lineage>
        <taxon>Bacteria</taxon>
        <taxon>Pseudomonadati</taxon>
        <taxon>Thermodesulfobacteriota</taxon>
        <taxon>Desulfobacteria</taxon>
        <taxon>Desulfobacterales</taxon>
        <taxon>Desulfobacteraceae</taxon>
        <taxon>Candidatus Magnetoglobus</taxon>
    </lineage>
</organism>
<feature type="repeat" description="TPR" evidence="3">
    <location>
        <begin position="555"/>
        <end position="588"/>
    </location>
</feature>
<dbReference type="PROSITE" id="PS50005">
    <property type="entry name" value="TPR"/>
    <property type="match status" value="14"/>
</dbReference>
<reference evidence="5" key="1">
    <citation type="submission" date="2012-11" db="EMBL/GenBank/DDBJ databases">
        <authorList>
            <person name="Lucero-Rivera Y.E."/>
            <person name="Tovar-Ramirez D."/>
        </authorList>
    </citation>
    <scope>NUCLEOTIDE SEQUENCE [LARGE SCALE GENOMIC DNA]</scope>
    <source>
        <strain evidence="5">Araruama</strain>
    </source>
</reference>
<feature type="repeat" description="TPR" evidence="3">
    <location>
        <begin position="521"/>
        <end position="554"/>
    </location>
</feature>
<dbReference type="InterPro" id="IPR006597">
    <property type="entry name" value="Sel1-like"/>
</dbReference>
<feature type="repeat" description="TPR" evidence="3">
    <location>
        <begin position="1013"/>
        <end position="1046"/>
    </location>
</feature>
<feature type="repeat" description="TPR" evidence="3">
    <location>
        <begin position="114"/>
        <end position="147"/>
    </location>
</feature>
<name>A0A1V1PDA2_9BACT</name>
<sequence length="1458" mass="168115">MLRSIEHFPNNAEFHCNLGEIYRKQNNYRQAINSLNKALAINPEMINAYLNLAMVYETIKKPNDAINCCIKCLQYQPDNSSALYHINLLYQSIGRYDDAIAYCQRIIQHNIRDVKAWNDMGVAYHKKGQYLIAEQCFEKSLDINAKSPLAHENRAVLWLLQGKYKEGFLEYQWFRKDQFHPALTLSAAISGKRILIHSERGFGDTIQFCRYLLLLKEQNATVLFKIPDPLFRLFSSSNLADQYFITNQNDIGPYDYSAGVLFLPCYFKTTHESIPAQTPYLQEPETVKDAISATIHQNKKQFNIGIVWAGNSQNENDIHRSMPLSFFETISSLPGICLFSFQKDQIQRDEINKYQENMSVIDLGAHFDDFADTASAISEMDLMICVETSVAHLSGALGHPTWLLLSTVPDWRWLLDCQTSPWYPGMQIFRQNQEGNWSQVMTNLKKALLPFMVKKLYHYANSRMKQKQFKQACQYFETITQIDPNAFTAWLNMGNAYGLQSQLKQCIQCYEKASSIKPNHPVCLYNLGRAWYIQRNYQQAIACFQKAIDINPDYFKAIYNLGSTYYRTRDIDKSIDAFQKALSLKPNSIDIFTNIGSCYGKKGELDTAIEWHQKSVDASPNYADGHYNMGISLLLDGHLKEGFQKYEWRLQRSDFPKPAYEQPLWDGSTFKNKTLLTYMEQGFGDAIQFVRYLPQVKARGGIVLLVCHPLVQRLFQTAQGVDKVIPENHPLPSFDYHISLMSLPAIFQTDIETIPSETPYLSIPLNNPDSLDNIIEKKGKQFNIGFVWAGNPSNKHDQDRSIPLHMFSPIASIDGIQMFSLQKDQQAETSQMFDFVDLAPYITDFSDTAYAISKLDLIISVDTAVAHLAGATHCPVWILLPKVPDWRWLLNRDDSPWYPTARLFRQKDHDRWTDVFLALIHQLKIHMNHPQMHDIPKNLSSDYVADQLLKQGNYHFSNGQMPAAILKYQECLSMKPDNSEVLFNLGVSYLQNEDVHKAIEYLKHAIDIDPEYHDAYNNLGIAYQRLGNKEKAIESFEAAIQYQPESARSLYNLGNACKHSQQFQKAEKYYKQAIAIQPDFAECMNNLADAYIYLERYDDAMKMVDQALTLCSDYPEFYFNKGVIFSRLGDYASGIQYLRKAIDMNPEFIDAHYSLCFCLLVLGHLREGFRQHEWRIAKHPNQHQYGLQRWKGEPFDGKRLLVYLEQGFGDCIQFARYLPKIKKGTGNVILGCNPELYTLFLHLDGVDEVIKEGDQCQACDLQVSIVSLPFLCKTTIDTIPSETPYLRVHETSHERIDSIIAPYKDRFCIGIVWAGRPDHKSDAERSVSYEIFRPLNSLHGVQIFSFQKKDGLSEVFETMNWIDLGSYFNDFSDTAYAAQKMDLIITVDTSMAHLAGALALPVWVLIPPIPDWRWLLDREDSPWYPKMRLFRRQKNEEWQDVVVRILYALREENTVKNA</sequence>
<feature type="repeat" description="TPR" evidence="3">
    <location>
        <begin position="12"/>
        <end position="45"/>
    </location>
</feature>
<feature type="repeat" description="TPR" evidence="3">
    <location>
        <begin position="1115"/>
        <end position="1148"/>
    </location>
</feature>
<dbReference type="SUPFAM" id="SSF48452">
    <property type="entry name" value="TPR-like"/>
    <property type="match status" value="3"/>
</dbReference>
<accession>A0A1V1PDA2</accession>
<dbReference type="InterPro" id="IPR051685">
    <property type="entry name" value="Ycf3/AcsC/BcsC/TPR_MFPF"/>
</dbReference>
<dbReference type="InterPro" id="IPR011990">
    <property type="entry name" value="TPR-like_helical_dom_sf"/>
</dbReference>
<dbReference type="EMBL" id="ATBP01000105">
    <property type="protein sequence ID" value="ETR72867.1"/>
    <property type="molecule type" value="Genomic_DNA"/>
</dbReference>
<dbReference type="InterPro" id="IPR019734">
    <property type="entry name" value="TPR_rpt"/>
</dbReference>
<dbReference type="SMART" id="SM00028">
    <property type="entry name" value="TPR"/>
    <property type="match status" value="16"/>
</dbReference>
<feature type="repeat" description="TPR" evidence="3">
    <location>
        <begin position="945"/>
        <end position="978"/>
    </location>
</feature>
<evidence type="ECO:0000256" key="3">
    <source>
        <dbReference type="PROSITE-ProRule" id="PRU00339"/>
    </source>
</evidence>
<dbReference type="Pfam" id="PF00515">
    <property type="entry name" value="TPR_1"/>
    <property type="match status" value="4"/>
</dbReference>
<dbReference type="PANTHER" id="PTHR44943">
    <property type="entry name" value="CELLULOSE SYNTHASE OPERON PROTEIN C"/>
    <property type="match status" value="1"/>
</dbReference>
<evidence type="ECO:0000313" key="5">
    <source>
        <dbReference type="Proteomes" id="UP000189670"/>
    </source>
</evidence>
<dbReference type="Pfam" id="PF13432">
    <property type="entry name" value="TPR_16"/>
    <property type="match status" value="1"/>
</dbReference>
<feature type="repeat" description="TPR" evidence="3">
    <location>
        <begin position="487"/>
        <end position="520"/>
    </location>
</feature>
<dbReference type="Gene3D" id="1.25.40.10">
    <property type="entry name" value="Tetratricopeptide repeat domain"/>
    <property type="match status" value="6"/>
</dbReference>
<dbReference type="Pfam" id="PF13181">
    <property type="entry name" value="TPR_8"/>
    <property type="match status" value="4"/>
</dbReference>
<keyword evidence="2 3" id="KW-0802">TPR repeat</keyword>
<feature type="repeat" description="TPR" evidence="3">
    <location>
        <begin position="453"/>
        <end position="486"/>
    </location>
</feature>
<proteinExistence type="predicted"/>
<dbReference type="PROSITE" id="PS50293">
    <property type="entry name" value="TPR_REGION"/>
    <property type="match status" value="6"/>
</dbReference>
<dbReference type="SMART" id="SM00671">
    <property type="entry name" value="SEL1"/>
    <property type="match status" value="7"/>
</dbReference>
<evidence type="ECO:0000313" key="4">
    <source>
        <dbReference type="EMBL" id="ETR72867.1"/>
    </source>
</evidence>
<evidence type="ECO:0000256" key="1">
    <source>
        <dbReference type="ARBA" id="ARBA00022737"/>
    </source>
</evidence>
<feature type="repeat" description="TPR" evidence="3">
    <location>
        <begin position="1081"/>
        <end position="1114"/>
    </location>
</feature>
<gene>
    <name evidence="4" type="ORF">OMM_01384</name>
</gene>
<protein>
    <submittedName>
        <fullName evidence="4">TPR repeat-containing protein</fullName>
    </submittedName>
</protein>
<evidence type="ECO:0000256" key="2">
    <source>
        <dbReference type="ARBA" id="ARBA00022803"/>
    </source>
</evidence>
<feature type="repeat" description="TPR" evidence="3">
    <location>
        <begin position="979"/>
        <end position="1012"/>
    </location>
</feature>
<feature type="repeat" description="TPR" evidence="3">
    <location>
        <begin position="589"/>
        <end position="622"/>
    </location>
</feature>
<dbReference type="Pfam" id="PF13174">
    <property type="entry name" value="TPR_6"/>
    <property type="match status" value="1"/>
</dbReference>
<feature type="repeat" description="TPR" evidence="3">
    <location>
        <begin position="1047"/>
        <end position="1080"/>
    </location>
</feature>
<dbReference type="PANTHER" id="PTHR44943:SF8">
    <property type="entry name" value="TPR REPEAT-CONTAINING PROTEIN MJ0263"/>
    <property type="match status" value="1"/>
</dbReference>
<dbReference type="Pfam" id="PF13374">
    <property type="entry name" value="TPR_10"/>
    <property type="match status" value="1"/>
</dbReference>
<keyword evidence="1" id="KW-0677">Repeat</keyword>
<dbReference type="Pfam" id="PF13424">
    <property type="entry name" value="TPR_12"/>
    <property type="match status" value="1"/>
</dbReference>
<dbReference type="SUPFAM" id="SSF53756">
    <property type="entry name" value="UDP-Glycosyltransferase/glycogen phosphorylase"/>
    <property type="match status" value="3"/>
</dbReference>
<comment type="caution">
    <text evidence="4">The sequence shown here is derived from an EMBL/GenBank/DDBJ whole genome shotgun (WGS) entry which is preliminary data.</text>
</comment>
<feature type="repeat" description="TPR" evidence="3">
    <location>
        <begin position="46"/>
        <end position="79"/>
    </location>
</feature>
<dbReference type="Gene3D" id="3.40.50.2000">
    <property type="entry name" value="Glycogen Phosphorylase B"/>
    <property type="match status" value="3"/>
</dbReference>